<sequence>MNRLSVNQQTIRQWSLAELVAGCSDAGVANVGLWREPVTEHGLARTARLVRSAGLSVTSLCRGGFFTAAEPAARTAALADNRAAIEQAAELGAPVLVLVSGGLADRPHDLAGARLRVAEALAELGPYAGERGVRLAVEPLHPMFCSDRCVVNTLRQARELVAPLPAEQVGVVVDTYHCWWDPQVYEEIALLGAAGRIALFQAADWVTPLPEGVLVGRGQLGDGHVPLRELLAATDAAGYRGPVEVEIFSEDLWRRPGGEVLRELLGRYRDHLLERPERDGTG</sequence>
<dbReference type="InterPro" id="IPR036237">
    <property type="entry name" value="Xyl_isomerase-like_sf"/>
</dbReference>
<evidence type="ECO:0000259" key="1">
    <source>
        <dbReference type="Pfam" id="PF01261"/>
    </source>
</evidence>
<name>A0ABR6BN34_9PSEU</name>
<feature type="domain" description="Xylose isomerase-like TIM barrel" evidence="1">
    <location>
        <begin position="24"/>
        <end position="266"/>
    </location>
</feature>
<accession>A0ABR6BN34</accession>
<dbReference type="PANTHER" id="PTHR12110:SF52">
    <property type="entry name" value="XYLOSE ISOMERASE"/>
    <property type="match status" value="1"/>
</dbReference>
<proteinExistence type="predicted"/>
<reference evidence="2 3" key="1">
    <citation type="submission" date="2020-08" db="EMBL/GenBank/DDBJ databases">
        <title>Genomic Encyclopedia of Archaeal and Bacterial Type Strains, Phase II (KMG-II): from individual species to whole genera.</title>
        <authorList>
            <person name="Goeker M."/>
        </authorList>
    </citation>
    <scope>NUCLEOTIDE SEQUENCE [LARGE SCALE GENOMIC DNA]</scope>
    <source>
        <strain evidence="2 3">DSM 43850</strain>
    </source>
</reference>
<dbReference type="Proteomes" id="UP000517916">
    <property type="component" value="Unassembled WGS sequence"/>
</dbReference>
<dbReference type="Pfam" id="PF01261">
    <property type="entry name" value="AP_endonuc_2"/>
    <property type="match status" value="1"/>
</dbReference>
<comment type="caution">
    <text evidence="2">The sequence shown here is derived from an EMBL/GenBank/DDBJ whole genome shotgun (WGS) entry which is preliminary data.</text>
</comment>
<dbReference type="RefSeq" id="WP_025356605.1">
    <property type="nucleotide sequence ID" value="NZ_BAAABQ010000073.1"/>
</dbReference>
<dbReference type="PANTHER" id="PTHR12110">
    <property type="entry name" value="HYDROXYPYRUVATE ISOMERASE"/>
    <property type="match status" value="1"/>
</dbReference>
<dbReference type="EMBL" id="JACJID010000004">
    <property type="protein sequence ID" value="MBA8928309.1"/>
    <property type="molecule type" value="Genomic_DNA"/>
</dbReference>
<dbReference type="GO" id="GO:0016853">
    <property type="term" value="F:isomerase activity"/>
    <property type="evidence" value="ECO:0007669"/>
    <property type="project" value="UniProtKB-KW"/>
</dbReference>
<keyword evidence="3" id="KW-1185">Reference proteome</keyword>
<organism evidence="2 3">
    <name type="scientific">Kutzneria viridogrisea</name>
    <dbReference type="NCBI Taxonomy" id="47990"/>
    <lineage>
        <taxon>Bacteria</taxon>
        <taxon>Bacillati</taxon>
        <taxon>Actinomycetota</taxon>
        <taxon>Actinomycetes</taxon>
        <taxon>Pseudonocardiales</taxon>
        <taxon>Pseudonocardiaceae</taxon>
        <taxon>Kutzneria</taxon>
    </lineage>
</organism>
<dbReference type="Gene3D" id="3.20.20.150">
    <property type="entry name" value="Divalent-metal-dependent TIM barrel enzymes"/>
    <property type="match status" value="1"/>
</dbReference>
<dbReference type="InterPro" id="IPR013022">
    <property type="entry name" value="Xyl_isomerase-like_TIM-brl"/>
</dbReference>
<evidence type="ECO:0000313" key="2">
    <source>
        <dbReference type="EMBL" id="MBA8928309.1"/>
    </source>
</evidence>
<protein>
    <submittedName>
        <fullName evidence="2">Sugar phosphate isomerase/epimerase</fullName>
    </submittedName>
</protein>
<dbReference type="SUPFAM" id="SSF51658">
    <property type="entry name" value="Xylose isomerase-like"/>
    <property type="match status" value="1"/>
</dbReference>
<keyword evidence="2" id="KW-0413">Isomerase</keyword>
<dbReference type="InterPro" id="IPR050312">
    <property type="entry name" value="IolE/XylAMocC-like"/>
</dbReference>
<evidence type="ECO:0000313" key="3">
    <source>
        <dbReference type="Proteomes" id="UP000517916"/>
    </source>
</evidence>
<gene>
    <name evidence="2" type="ORF">BC739_005526</name>
</gene>